<dbReference type="EMBL" id="BMKR01000001">
    <property type="protein sequence ID" value="GGF60409.1"/>
    <property type="molecule type" value="Genomic_DNA"/>
</dbReference>
<sequence length="359" mass="37939">MKKMKMALTSAMAVSLLMGTVSYAATGAVSGQSVIPTATASAAAKTPATAKGSFLTAGDLGLQIAETKGLAAVSGLSDTQSGMTVSVSQLLYDGTRLAVTLNRNATEMLTHFAGSYKDSKGNIAVEPEGAKGVIKKLEWFINQQTPDGRTESYPLDSVYTAGADNQSVLVRVTDYSNSGLNGQVPLPEKFTIKLKLTVAGIEEPFNISIPVTKIGNSIVLKPAATKTFDGVGVTFNKAELTPFTTRVAISAQGLPGKVSKRFGTGAAALSAIGYDVFDDQGKALKFIGGQGSPELSTSNKSNQDLLFEPFITTPKFITVKPYLNVFKDGKQTGEYLLDSKGMPVREYIKELEIKVPVKK</sequence>
<name>A0A917BVY5_9BACL</name>
<organism evidence="3 4">
    <name type="scientific">Paenibacillus albidus</name>
    <dbReference type="NCBI Taxonomy" id="2041023"/>
    <lineage>
        <taxon>Bacteria</taxon>
        <taxon>Bacillati</taxon>
        <taxon>Bacillota</taxon>
        <taxon>Bacilli</taxon>
        <taxon>Bacillales</taxon>
        <taxon>Paenibacillaceae</taxon>
        <taxon>Paenibacillus</taxon>
    </lineage>
</organism>
<dbReference type="Pfam" id="PF18705">
    <property type="entry name" value="DUF5643"/>
    <property type="match status" value="1"/>
</dbReference>
<evidence type="ECO:0000313" key="3">
    <source>
        <dbReference type="EMBL" id="GGF60409.1"/>
    </source>
</evidence>
<dbReference type="InterPro" id="IPR040680">
    <property type="entry name" value="DUF5643"/>
</dbReference>
<reference evidence="3" key="2">
    <citation type="submission" date="2020-09" db="EMBL/GenBank/DDBJ databases">
        <authorList>
            <person name="Sun Q."/>
            <person name="Zhou Y."/>
        </authorList>
    </citation>
    <scope>NUCLEOTIDE SEQUENCE</scope>
    <source>
        <strain evidence="3">CGMCC 1.16134</strain>
    </source>
</reference>
<feature type="domain" description="DUF5643" evidence="2">
    <location>
        <begin position="218"/>
        <end position="333"/>
    </location>
</feature>
<feature type="chain" id="PRO_5037111064" description="DUF5643 domain-containing protein" evidence="1">
    <location>
        <begin position="25"/>
        <end position="359"/>
    </location>
</feature>
<reference evidence="3" key="1">
    <citation type="journal article" date="2014" name="Int. J. Syst. Evol. Microbiol.">
        <title>Complete genome sequence of Corynebacterium casei LMG S-19264T (=DSM 44701T), isolated from a smear-ripened cheese.</title>
        <authorList>
            <consortium name="US DOE Joint Genome Institute (JGI-PGF)"/>
            <person name="Walter F."/>
            <person name="Albersmeier A."/>
            <person name="Kalinowski J."/>
            <person name="Ruckert C."/>
        </authorList>
    </citation>
    <scope>NUCLEOTIDE SEQUENCE</scope>
    <source>
        <strain evidence="3">CGMCC 1.16134</strain>
    </source>
</reference>
<feature type="signal peptide" evidence="1">
    <location>
        <begin position="1"/>
        <end position="24"/>
    </location>
</feature>
<dbReference type="AlphaFoldDB" id="A0A917BVY5"/>
<accession>A0A917BVY5</accession>
<evidence type="ECO:0000259" key="2">
    <source>
        <dbReference type="Pfam" id="PF18705"/>
    </source>
</evidence>
<dbReference type="Gene3D" id="2.60.40.1630">
    <property type="entry name" value="bacillus anthracis domain"/>
    <property type="match status" value="1"/>
</dbReference>
<gene>
    <name evidence="3" type="ORF">GCM10010912_02070</name>
</gene>
<dbReference type="Proteomes" id="UP000637643">
    <property type="component" value="Unassembled WGS sequence"/>
</dbReference>
<keyword evidence="1" id="KW-0732">Signal</keyword>
<evidence type="ECO:0000313" key="4">
    <source>
        <dbReference type="Proteomes" id="UP000637643"/>
    </source>
</evidence>
<proteinExistence type="predicted"/>
<keyword evidence="4" id="KW-1185">Reference proteome</keyword>
<dbReference type="RefSeq" id="WP_189021751.1">
    <property type="nucleotide sequence ID" value="NZ_BMKR01000001.1"/>
</dbReference>
<comment type="caution">
    <text evidence="3">The sequence shown here is derived from an EMBL/GenBank/DDBJ whole genome shotgun (WGS) entry which is preliminary data.</text>
</comment>
<evidence type="ECO:0000256" key="1">
    <source>
        <dbReference type="SAM" id="SignalP"/>
    </source>
</evidence>
<protein>
    <recommendedName>
        <fullName evidence="2">DUF5643 domain-containing protein</fullName>
    </recommendedName>
</protein>